<organism evidence="1 2">
    <name type="scientific">Araneus ventricosus</name>
    <name type="common">Orbweaver spider</name>
    <name type="synonym">Epeira ventricosa</name>
    <dbReference type="NCBI Taxonomy" id="182803"/>
    <lineage>
        <taxon>Eukaryota</taxon>
        <taxon>Metazoa</taxon>
        <taxon>Ecdysozoa</taxon>
        <taxon>Arthropoda</taxon>
        <taxon>Chelicerata</taxon>
        <taxon>Arachnida</taxon>
        <taxon>Araneae</taxon>
        <taxon>Araneomorphae</taxon>
        <taxon>Entelegynae</taxon>
        <taxon>Araneoidea</taxon>
        <taxon>Araneidae</taxon>
        <taxon>Araneus</taxon>
    </lineage>
</organism>
<keyword evidence="2" id="KW-1185">Reference proteome</keyword>
<sequence>MRKEEQEVAERRHQEEIDLRKQEFEERKRKDEMEFELQKIRLGAEGRSLNSNSVANQNVNIDNVNAENINVYVVPDDAQSVDLIIGRTWLDLPQIAYTNIGERVHIGYRKDELFINFPIDEKVNPVCLERLETAQA</sequence>
<protein>
    <submittedName>
        <fullName evidence="1">Uncharacterized protein</fullName>
    </submittedName>
</protein>
<reference evidence="1 2" key="1">
    <citation type="journal article" date="2019" name="Sci. Rep.">
        <title>Orb-weaving spider Araneus ventricosus genome elucidates the spidroin gene catalogue.</title>
        <authorList>
            <person name="Kono N."/>
            <person name="Nakamura H."/>
            <person name="Ohtoshi R."/>
            <person name="Moran D.A.P."/>
            <person name="Shinohara A."/>
            <person name="Yoshida Y."/>
            <person name="Fujiwara M."/>
            <person name="Mori M."/>
            <person name="Tomita M."/>
            <person name="Arakawa K."/>
        </authorList>
    </citation>
    <scope>NUCLEOTIDE SEQUENCE [LARGE SCALE GENOMIC DNA]</scope>
</reference>
<accession>A0A4Y2HTJ2</accession>
<dbReference type="EMBL" id="BGPR01002147">
    <property type="protein sequence ID" value="GBM68533.1"/>
    <property type="molecule type" value="Genomic_DNA"/>
</dbReference>
<gene>
    <name evidence="1" type="ORF">AVEN_247885_1</name>
</gene>
<dbReference type="Proteomes" id="UP000499080">
    <property type="component" value="Unassembled WGS sequence"/>
</dbReference>
<comment type="caution">
    <text evidence="1">The sequence shown here is derived from an EMBL/GenBank/DDBJ whole genome shotgun (WGS) entry which is preliminary data.</text>
</comment>
<name>A0A4Y2HTJ2_ARAVE</name>
<evidence type="ECO:0000313" key="2">
    <source>
        <dbReference type="Proteomes" id="UP000499080"/>
    </source>
</evidence>
<dbReference type="OrthoDB" id="2017676at2759"/>
<evidence type="ECO:0000313" key="1">
    <source>
        <dbReference type="EMBL" id="GBM68533.1"/>
    </source>
</evidence>
<proteinExistence type="predicted"/>
<dbReference type="AlphaFoldDB" id="A0A4Y2HTJ2"/>